<dbReference type="Proteomes" id="UP000289340">
    <property type="component" value="Chromosome 7"/>
</dbReference>
<gene>
    <name evidence="3" type="ORF">D0Y65_018212</name>
</gene>
<proteinExistence type="predicted"/>
<dbReference type="Gene3D" id="1.10.245.10">
    <property type="entry name" value="SWIB/MDM2 domain"/>
    <property type="match status" value="1"/>
</dbReference>
<accession>A0A445JY69</accession>
<keyword evidence="4" id="KW-1185">Reference proteome</keyword>
<evidence type="ECO:0000256" key="1">
    <source>
        <dbReference type="SAM" id="MobiDB-lite"/>
    </source>
</evidence>
<feature type="domain" description="DM2" evidence="2">
    <location>
        <begin position="42"/>
        <end position="76"/>
    </location>
</feature>
<evidence type="ECO:0000313" key="3">
    <source>
        <dbReference type="EMBL" id="RZC03437.1"/>
    </source>
</evidence>
<dbReference type="EMBL" id="QZWG01000007">
    <property type="protein sequence ID" value="RZC03437.1"/>
    <property type="molecule type" value="Genomic_DNA"/>
</dbReference>
<reference evidence="3 4" key="1">
    <citation type="submission" date="2018-09" db="EMBL/GenBank/DDBJ databases">
        <title>A high-quality reference genome of wild soybean provides a powerful tool to mine soybean genomes.</title>
        <authorList>
            <person name="Xie M."/>
            <person name="Chung C.Y.L."/>
            <person name="Li M.-W."/>
            <person name="Wong F.-L."/>
            <person name="Chan T.-F."/>
            <person name="Lam H.-M."/>
        </authorList>
    </citation>
    <scope>NUCLEOTIDE SEQUENCE [LARGE SCALE GENOMIC DNA]</scope>
    <source>
        <strain evidence="4">cv. W05</strain>
        <tissue evidence="3">Hypocotyl of etiolated seedlings</tissue>
    </source>
</reference>
<dbReference type="Pfam" id="PF02201">
    <property type="entry name" value="SWIB"/>
    <property type="match status" value="1"/>
</dbReference>
<comment type="caution">
    <text evidence="3">The sequence shown here is derived from an EMBL/GenBank/DDBJ whole genome shotgun (WGS) entry which is preliminary data.</text>
</comment>
<dbReference type="SUPFAM" id="SSF47592">
    <property type="entry name" value="SWIB/MDM2 domain"/>
    <property type="match status" value="1"/>
</dbReference>
<dbReference type="AlphaFoldDB" id="A0A445JY69"/>
<dbReference type="InterPro" id="IPR036885">
    <property type="entry name" value="SWIB_MDM2_dom_sf"/>
</dbReference>
<organism evidence="3 4">
    <name type="scientific">Glycine soja</name>
    <name type="common">Wild soybean</name>
    <dbReference type="NCBI Taxonomy" id="3848"/>
    <lineage>
        <taxon>Eukaryota</taxon>
        <taxon>Viridiplantae</taxon>
        <taxon>Streptophyta</taxon>
        <taxon>Embryophyta</taxon>
        <taxon>Tracheophyta</taxon>
        <taxon>Spermatophyta</taxon>
        <taxon>Magnoliopsida</taxon>
        <taxon>eudicotyledons</taxon>
        <taxon>Gunneridae</taxon>
        <taxon>Pentapetalae</taxon>
        <taxon>rosids</taxon>
        <taxon>fabids</taxon>
        <taxon>Fabales</taxon>
        <taxon>Fabaceae</taxon>
        <taxon>Papilionoideae</taxon>
        <taxon>50 kb inversion clade</taxon>
        <taxon>NPAAA clade</taxon>
        <taxon>indigoferoid/millettioid clade</taxon>
        <taxon>Phaseoleae</taxon>
        <taxon>Glycine</taxon>
        <taxon>Glycine subgen. Soja</taxon>
    </lineage>
</organism>
<sequence>MAAAAKSATKKKPAPSNRAAVKATVKKTVAPRTTNSDIQKVVLVSSELGDFLSASQVSRSEAIKKFWAYIKLQNLQCLDSNMVSKRYHLP</sequence>
<evidence type="ECO:0000259" key="2">
    <source>
        <dbReference type="Pfam" id="PF02201"/>
    </source>
</evidence>
<dbReference type="PANTHER" id="PTHR13844">
    <property type="entry name" value="SWI/SNF-RELATED MATRIX-ASSOCIATED ACTIN-DEPENDENT REGULATOR OF CHROMATIN SUBFAMILY D"/>
    <property type="match status" value="1"/>
</dbReference>
<dbReference type="InterPro" id="IPR003121">
    <property type="entry name" value="SWIB_MDM2_domain"/>
</dbReference>
<name>A0A445JY69_GLYSO</name>
<feature type="compositionally biased region" description="Low complexity" evidence="1">
    <location>
        <begin position="14"/>
        <end position="23"/>
    </location>
</feature>
<protein>
    <recommendedName>
        <fullName evidence="2">DM2 domain-containing protein</fullName>
    </recommendedName>
</protein>
<dbReference type="CDD" id="cd10567">
    <property type="entry name" value="SWIB-MDM2_like"/>
    <property type="match status" value="1"/>
</dbReference>
<evidence type="ECO:0000313" key="4">
    <source>
        <dbReference type="Proteomes" id="UP000289340"/>
    </source>
</evidence>
<feature type="region of interest" description="Disordered" evidence="1">
    <location>
        <begin position="1"/>
        <end position="23"/>
    </location>
</feature>